<feature type="region of interest" description="Disordered" evidence="1">
    <location>
        <begin position="188"/>
        <end position="219"/>
    </location>
</feature>
<dbReference type="InterPro" id="IPR016135">
    <property type="entry name" value="UBQ-conjugating_enzyme/RWD"/>
</dbReference>
<dbReference type="Gene3D" id="3.10.110.10">
    <property type="entry name" value="Ubiquitin Conjugating Enzyme"/>
    <property type="match status" value="1"/>
</dbReference>
<dbReference type="PROSITE" id="PS50908">
    <property type="entry name" value="RWD"/>
    <property type="match status" value="1"/>
</dbReference>
<dbReference type="OrthoDB" id="277175at2759"/>
<dbReference type="EMBL" id="LNZH02000216">
    <property type="protein sequence ID" value="OCB84299.1"/>
    <property type="molecule type" value="Genomic_DNA"/>
</dbReference>
<reference evidence="3" key="1">
    <citation type="submission" date="2016-06" db="EMBL/GenBank/DDBJ databases">
        <title>Draft Genome sequence of the fungus Inonotus baumii.</title>
        <authorList>
            <person name="Zhu H."/>
            <person name="Lin W."/>
        </authorList>
    </citation>
    <scope>NUCLEOTIDE SEQUENCE</scope>
    <source>
        <strain evidence="3">821</strain>
    </source>
</reference>
<dbReference type="AlphaFoldDB" id="A0A9Q5HR17"/>
<feature type="compositionally biased region" description="Basic and acidic residues" evidence="1">
    <location>
        <begin position="98"/>
        <end position="110"/>
    </location>
</feature>
<gene>
    <name evidence="3" type="ORF">A7U60_g8979</name>
</gene>
<feature type="domain" description="RWD" evidence="2">
    <location>
        <begin position="1"/>
        <end position="90"/>
    </location>
</feature>
<evidence type="ECO:0000313" key="4">
    <source>
        <dbReference type="Proteomes" id="UP000757232"/>
    </source>
</evidence>
<name>A0A9Q5HR17_SANBA</name>
<feature type="compositionally biased region" description="Basic and acidic residues" evidence="1">
    <location>
        <begin position="154"/>
        <end position="163"/>
    </location>
</feature>
<feature type="region of interest" description="Disordered" evidence="1">
    <location>
        <begin position="98"/>
        <end position="121"/>
    </location>
</feature>
<dbReference type="PANTHER" id="PTHR12292">
    <property type="entry name" value="RWD DOMAIN-CONTAINING PROTEIN"/>
    <property type="match status" value="1"/>
</dbReference>
<comment type="caution">
    <text evidence="3">The sequence shown here is derived from an EMBL/GenBank/DDBJ whole genome shotgun (WGS) entry which is preliminary data.</text>
</comment>
<evidence type="ECO:0000256" key="1">
    <source>
        <dbReference type="SAM" id="MobiDB-lite"/>
    </source>
</evidence>
<dbReference type="Proteomes" id="UP000757232">
    <property type="component" value="Unassembled WGS sequence"/>
</dbReference>
<evidence type="ECO:0000313" key="3">
    <source>
        <dbReference type="EMBL" id="OCB84299.1"/>
    </source>
</evidence>
<protein>
    <submittedName>
        <fullName evidence="3">RWD-domain-containing protein</fullName>
    </submittedName>
</protein>
<evidence type="ECO:0000259" key="2">
    <source>
        <dbReference type="PROSITE" id="PS50908"/>
    </source>
</evidence>
<feature type="region of interest" description="Disordered" evidence="1">
    <location>
        <begin position="138"/>
        <end position="165"/>
    </location>
</feature>
<sequence>MADEALKEEFQVLESIYPTELTMKLILRVTYTESYPEVLPELNLEPTEGDLEPDEIAKLIDQLKTVGEENLGMAMTFTLVSHLREQLLELVKSRIERQRQEDAEEARRELEEEEARTKGTPVTVETFKTWKAKFDKEMSQRKAREEEEQLKVATPKEREEYKKVQSRLTGKQLFERNRNLDEENLVEEDAVSVDVSQFERTDERQEEEQQEKLELSDSD</sequence>
<accession>A0A9Q5HR17</accession>
<dbReference type="Pfam" id="PF16543">
    <property type="entry name" value="DFRP_C"/>
    <property type="match status" value="1"/>
</dbReference>
<dbReference type="SUPFAM" id="SSF54495">
    <property type="entry name" value="UBC-like"/>
    <property type="match status" value="1"/>
</dbReference>
<dbReference type="InterPro" id="IPR032378">
    <property type="entry name" value="ZC3H15/TMA46_C"/>
</dbReference>
<dbReference type="SMART" id="SM00591">
    <property type="entry name" value="RWD"/>
    <property type="match status" value="1"/>
</dbReference>
<dbReference type="InterPro" id="IPR040213">
    <property type="entry name" value="GIR2-like"/>
</dbReference>
<feature type="compositionally biased region" description="Basic and acidic residues" evidence="1">
    <location>
        <begin position="210"/>
        <end position="219"/>
    </location>
</feature>
<keyword evidence="4" id="KW-1185">Reference proteome</keyword>
<proteinExistence type="predicted"/>
<dbReference type="InterPro" id="IPR006575">
    <property type="entry name" value="RWD_dom"/>
</dbReference>
<dbReference type="Pfam" id="PF05773">
    <property type="entry name" value="RWD"/>
    <property type="match status" value="1"/>
</dbReference>
<organism evidence="3 4">
    <name type="scientific">Sanghuangporus baumii</name>
    <name type="common">Phellinus baumii</name>
    <dbReference type="NCBI Taxonomy" id="108892"/>
    <lineage>
        <taxon>Eukaryota</taxon>
        <taxon>Fungi</taxon>
        <taxon>Dikarya</taxon>
        <taxon>Basidiomycota</taxon>
        <taxon>Agaricomycotina</taxon>
        <taxon>Agaricomycetes</taxon>
        <taxon>Hymenochaetales</taxon>
        <taxon>Hymenochaetaceae</taxon>
        <taxon>Sanghuangporus</taxon>
    </lineage>
</organism>